<dbReference type="EMBL" id="JAUZVZ010000037">
    <property type="protein sequence ID" value="MDP4537863.1"/>
    <property type="molecule type" value="Genomic_DNA"/>
</dbReference>
<dbReference type="Proteomes" id="UP001231616">
    <property type="component" value="Unassembled WGS sequence"/>
</dbReference>
<keyword evidence="1" id="KW-0472">Membrane</keyword>
<feature type="transmembrane region" description="Helical" evidence="1">
    <location>
        <begin position="36"/>
        <end position="53"/>
    </location>
</feature>
<comment type="caution">
    <text evidence="2">The sequence shown here is derived from an EMBL/GenBank/DDBJ whole genome shotgun (WGS) entry which is preliminary data.</text>
</comment>
<gene>
    <name evidence="2" type="ORF">Q3O60_16895</name>
</gene>
<evidence type="ECO:0000313" key="3">
    <source>
        <dbReference type="Proteomes" id="UP001231616"/>
    </source>
</evidence>
<accession>A0ABT9H3R8</accession>
<organism evidence="2 3">
    <name type="scientific">Alkalimonas collagenimarina</name>
    <dbReference type="NCBI Taxonomy" id="400390"/>
    <lineage>
        <taxon>Bacteria</taxon>
        <taxon>Pseudomonadati</taxon>
        <taxon>Pseudomonadota</taxon>
        <taxon>Gammaproteobacteria</taxon>
        <taxon>Alkalimonas</taxon>
    </lineage>
</organism>
<evidence type="ECO:0000313" key="2">
    <source>
        <dbReference type="EMBL" id="MDP4537863.1"/>
    </source>
</evidence>
<sequence length="62" mass="6667">MKVIKILSIIGMVFFPLCLILASVFADSDVEAAAGWGIIATLYGIGYSITTFVKTKNLAKIE</sequence>
<evidence type="ECO:0000256" key="1">
    <source>
        <dbReference type="SAM" id="Phobius"/>
    </source>
</evidence>
<keyword evidence="1" id="KW-0812">Transmembrane</keyword>
<dbReference type="RefSeq" id="WP_305895110.1">
    <property type="nucleotide sequence ID" value="NZ_JAUZVZ010000037.1"/>
</dbReference>
<protein>
    <submittedName>
        <fullName evidence="2">Uncharacterized protein</fullName>
    </submittedName>
</protein>
<keyword evidence="1" id="KW-1133">Transmembrane helix</keyword>
<proteinExistence type="predicted"/>
<name>A0ABT9H3R8_9GAMM</name>
<reference evidence="2 3" key="1">
    <citation type="submission" date="2023-08" db="EMBL/GenBank/DDBJ databases">
        <authorList>
            <person name="Joshi A."/>
            <person name="Thite S."/>
        </authorList>
    </citation>
    <scope>NUCLEOTIDE SEQUENCE [LARGE SCALE GENOMIC DNA]</scope>
    <source>
        <strain evidence="2 3">AC40</strain>
    </source>
</reference>
<keyword evidence="3" id="KW-1185">Reference proteome</keyword>